<organism evidence="1 2">
    <name type="scientific">Rangifer tarandus platyrhynchus</name>
    <name type="common">Svalbard reindeer</name>
    <dbReference type="NCBI Taxonomy" id="3082113"/>
    <lineage>
        <taxon>Eukaryota</taxon>
        <taxon>Metazoa</taxon>
        <taxon>Chordata</taxon>
        <taxon>Craniata</taxon>
        <taxon>Vertebrata</taxon>
        <taxon>Euteleostomi</taxon>
        <taxon>Mammalia</taxon>
        <taxon>Eutheria</taxon>
        <taxon>Laurasiatheria</taxon>
        <taxon>Artiodactyla</taxon>
        <taxon>Ruminantia</taxon>
        <taxon>Pecora</taxon>
        <taxon>Cervidae</taxon>
        <taxon>Odocoileinae</taxon>
        <taxon>Rangifer</taxon>
    </lineage>
</organism>
<reference evidence="1" key="2">
    <citation type="submission" date="2025-03" db="EMBL/GenBank/DDBJ databases">
        <authorList>
            <consortium name="ELIXIR-Norway"/>
            <consortium name="Elixir Norway"/>
        </authorList>
    </citation>
    <scope>NUCLEOTIDE SEQUENCE</scope>
</reference>
<gene>
    <name evidence="1" type="ORF">MRATA1EN22A_LOCUS20306</name>
</gene>
<accession>A0AC59ZPS6</accession>
<reference evidence="1" key="1">
    <citation type="submission" date="2023-05" db="EMBL/GenBank/DDBJ databases">
        <authorList>
            <consortium name="ELIXIR-Norway"/>
        </authorList>
    </citation>
    <scope>NUCLEOTIDE SEQUENCE</scope>
</reference>
<dbReference type="Proteomes" id="UP001162501">
    <property type="component" value="Chromosome 30"/>
</dbReference>
<dbReference type="EMBL" id="OX596114">
    <property type="protein sequence ID" value="CAN0466323.1"/>
    <property type="molecule type" value="Genomic_DNA"/>
</dbReference>
<evidence type="ECO:0000313" key="1">
    <source>
        <dbReference type="EMBL" id="CAN0466323.1"/>
    </source>
</evidence>
<proteinExistence type="predicted"/>
<protein>
    <submittedName>
        <fullName evidence="1">Uncharacterized protein</fullName>
    </submittedName>
</protein>
<evidence type="ECO:0000313" key="2">
    <source>
        <dbReference type="Proteomes" id="UP001162501"/>
    </source>
</evidence>
<name>A0AC59ZPS6_RANTA</name>
<sequence>MGRGSPAQSCSHRLLLRDFHKLHLQVDTSRCCSGDLRAQRAQRGENAAQRPTSHAFPTLDPAGGILGAPRSAGGGQAAPESQAPRTVLRAGHLNPAQRNGARDAQRRARGHTASQRPARPLIQFRFCHAAGGRQSRAPPLGVGLEAQAGVRGSADRGGRSGQSCVPAEAGVTAEYAAVPAAVERLKEHRGATREPPCEALHAAAVLGGSMAVDITEILPGGTDDALRVETLNAEPEEH</sequence>